<evidence type="ECO:0000256" key="2">
    <source>
        <dbReference type="ARBA" id="ARBA00022840"/>
    </source>
</evidence>
<dbReference type="GO" id="GO:0000146">
    <property type="term" value="F:microfilament motor activity"/>
    <property type="evidence" value="ECO:0007669"/>
    <property type="project" value="TreeGrafter"/>
</dbReference>
<dbReference type="InterPro" id="IPR036961">
    <property type="entry name" value="Kinesin_motor_dom_sf"/>
</dbReference>
<keyword evidence="10" id="KW-1133">Transmembrane helix</keyword>
<dbReference type="Gene3D" id="1.10.10.820">
    <property type="match status" value="1"/>
</dbReference>
<sequence>METNNQIVKFSVPLVSLNADGSDLPPKQNTGQDLADNLSQLVHLHEPAVFFGVKNRFADERIYTYSGMVLIAMNPFSRDDSLYNEETMRDYVEVKKEERMPHIFGIAEECYVALLREQNQSVIVSGESGSGKTESTKYIMRYLAVRDALAKVDDNQLYMHPERLLNGIQKSETEEAVLASNPILESFGNAKTTRNDNSSRFGKFVELFFSGPETGAVRITGAKVRTYLLERSRLMFQPKDERNYHIFYQLCAAAATAERDELGLGTWDTFYYLNQGGVGVVKNVDDVKEFELTKKALSMLGLSVTKQWEIFRICAALLHVGNIKIFNEDDKEDAIIGLEDSSLSKAAELLGIDKFDFVKWVTKTQKIMIKDKILKPMNAKDSIISRDSVTKVIYTKLFDWLVKAINKNLKRQSHEGQHFIGVLDIYGFEHFKVNSFEQFCINYANEKLQQEFNAHVFRNEQEEYRREKLQWTNIEFSDNKECIELIEMRMGILPLLDEESRLQSGIGSDTTFMRNMTQHLSTHKYWKKGRFGNTDFTIMHYAVDVTYNSAGFVEKNKDSMSEELQAVLEKSSNLFLKELFVEEEIDAESLLGVVRQNSTVQKLKKPTLGSMFKNSLEELMTTIRATEGHYIRCIKPNMEKEPFKFTGPMVLSQLKACGVLETIKISSAGYPSKVDYAMFCSRYSVLISSNFWNMDKKELAQKIVFAAGIAPELYQFGETKIGLFEDKRKARNQKYVTLLSKNARRFMQRQKFLRLKAAAIYLQSVIRGAIVRKQVAEEQARQEAIRIQRETEIRQQNAAIKIQSAFRRVWAFREYKVSYEYVVFLQTAIRIRFAKKQLGELRKEAKSVDKIKENFANLESRNYKLDRKVVELSQALTEKTIDFKKLQEKCVNYELEIRELKEKLESADIINKSAAVNISALQNEVTRLAASEAIFAAEKDRLTSIVMQAKIDGFIISVTENASRSNSISRAASPARGFSPAPVSDRGASLTRNQIKKQPNGMLETPPTAFPALSRGRTISSAMPPASPTMARGQTISNSFPSLARSKTLFAATQKHEDPTIVALRAEIDTLKAALTTASSTSSTGLTIDTSKLPIRPRPTRTATLREKSIFEQDIVDDAEVAHNEKMNRASTTTYGFRAAEYSPASTETVHILPRTSSMVKPQKSTNANRDQILMHPNFVEIVCDILIAHSKTPKLNLKLTPVAREIFYPAYFLSNLFSIQIEEGFLKKLDELCNRTAKNISSLVKESQDGTQTAFWISNVYQLQCGVAFLYNREVMRPNNKPTVFEIREIQTTLSNLLEADLLPTFISRLREQTGAIAGPAILENQDLEDMRVETGGGFWGVFAGAENPGKNAMLDLKVFLTNVDRILRNYLLPDALYWRIMMELFRTMGVVAFNGFIMKRNFLNFKRAMQVQYNLQQLGEFAGRLGLQKGFQYLTMVSQAARILTYNKNDSEDVETAYETAFLLNASQIYKLYSNYPTRDVDSPITPEFLELVKNRASATSNRDIIPVSLEPEPEYPRVPVFAAEKLEIYIPETLEIPEELRNLLQ</sequence>
<dbReference type="SMART" id="SM00242">
    <property type="entry name" value="MYSc"/>
    <property type="match status" value="1"/>
</dbReference>
<evidence type="ECO:0000256" key="7">
    <source>
        <dbReference type="PROSITE-ProRule" id="PRU00782"/>
    </source>
</evidence>
<evidence type="ECO:0000259" key="12">
    <source>
        <dbReference type="PROSITE" id="PS51456"/>
    </source>
</evidence>
<dbReference type="InterPro" id="IPR001609">
    <property type="entry name" value="Myosin_head_motor_dom-like"/>
</dbReference>
<dbReference type="PANTHER" id="PTHR13140">
    <property type="entry name" value="MYOSIN"/>
    <property type="match status" value="1"/>
</dbReference>
<feature type="transmembrane region" description="Helical" evidence="10">
    <location>
        <begin position="1378"/>
        <end position="1399"/>
    </location>
</feature>
<keyword evidence="5 7" id="KW-0505">Motor protein</keyword>
<evidence type="ECO:0000256" key="8">
    <source>
        <dbReference type="SAM" id="Coils"/>
    </source>
</evidence>
<dbReference type="Gene3D" id="1.20.5.190">
    <property type="match status" value="1"/>
</dbReference>
<keyword evidence="2 7" id="KW-0067">ATP-binding</keyword>
<dbReference type="PANTHER" id="PTHR13140:SF706">
    <property type="entry name" value="DILUTE CLASS UNCONVENTIONAL MYOSIN, ISOFORM C"/>
    <property type="match status" value="1"/>
</dbReference>
<dbReference type="Gene3D" id="3.30.70.1590">
    <property type="match status" value="1"/>
</dbReference>
<dbReference type="SMART" id="SM01132">
    <property type="entry name" value="DIL"/>
    <property type="match status" value="1"/>
</dbReference>
<organism evidence="13 14">
    <name type="scientific">Physocladia obscura</name>
    <dbReference type="NCBI Taxonomy" id="109957"/>
    <lineage>
        <taxon>Eukaryota</taxon>
        <taxon>Fungi</taxon>
        <taxon>Fungi incertae sedis</taxon>
        <taxon>Chytridiomycota</taxon>
        <taxon>Chytridiomycota incertae sedis</taxon>
        <taxon>Chytridiomycetes</taxon>
        <taxon>Chytridiales</taxon>
        <taxon>Chytriomycetaceae</taxon>
        <taxon>Physocladia</taxon>
    </lineage>
</organism>
<dbReference type="PROSITE" id="PS50096">
    <property type="entry name" value="IQ"/>
    <property type="match status" value="2"/>
</dbReference>
<feature type="binding site" evidence="7">
    <location>
        <begin position="126"/>
        <end position="133"/>
    </location>
    <ligand>
        <name>ATP</name>
        <dbReference type="ChEBI" id="CHEBI:30616"/>
    </ligand>
</feature>
<reference evidence="13" key="1">
    <citation type="submission" date="2020-05" db="EMBL/GenBank/DDBJ databases">
        <title>Phylogenomic resolution of chytrid fungi.</title>
        <authorList>
            <person name="Stajich J.E."/>
            <person name="Amses K."/>
            <person name="Simmons R."/>
            <person name="Seto K."/>
            <person name="Myers J."/>
            <person name="Bonds A."/>
            <person name="Quandt C.A."/>
            <person name="Barry K."/>
            <person name="Liu P."/>
            <person name="Grigoriev I."/>
            <person name="Longcore J.E."/>
            <person name="James T.Y."/>
        </authorList>
    </citation>
    <scope>NUCLEOTIDE SEQUENCE</scope>
    <source>
        <strain evidence="13">JEL0513</strain>
    </source>
</reference>
<dbReference type="InterPro" id="IPR002710">
    <property type="entry name" value="Dilute_dom"/>
</dbReference>
<comment type="similarity">
    <text evidence="7">Belongs to the TRAFAC class myosin-kinesin ATPase superfamily. Myosin family.</text>
</comment>
<gene>
    <name evidence="13" type="primary">MYO2_5</name>
    <name evidence="13" type="ORF">HK100_007967</name>
</gene>
<keyword evidence="3 8" id="KW-0175">Coiled coil</keyword>
<evidence type="ECO:0000313" key="13">
    <source>
        <dbReference type="EMBL" id="KAJ3130576.1"/>
    </source>
</evidence>
<evidence type="ECO:0000256" key="5">
    <source>
        <dbReference type="ARBA" id="ARBA00023175"/>
    </source>
</evidence>
<dbReference type="GO" id="GO:0016020">
    <property type="term" value="C:membrane"/>
    <property type="evidence" value="ECO:0007669"/>
    <property type="project" value="TreeGrafter"/>
</dbReference>
<keyword evidence="10" id="KW-0472">Membrane</keyword>
<dbReference type="GO" id="GO:0051015">
    <property type="term" value="F:actin filament binding"/>
    <property type="evidence" value="ECO:0007669"/>
    <property type="project" value="TreeGrafter"/>
</dbReference>
<dbReference type="Proteomes" id="UP001211907">
    <property type="component" value="Unassembled WGS sequence"/>
</dbReference>
<keyword evidence="4 7" id="KW-0518">Myosin</keyword>
<dbReference type="Pfam" id="PF01843">
    <property type="entry name" value="DIL"/>
    <property type="match status" value="1"/>
</dbReference>
<dbReference type="PROSITE" id="PS51126">
    <property type="entry name" value="DILUTE"/>
    <property type="match status" value="1"/>
</dbReference>
<keyword evidence="10" id="KW-0812">Transmembrane</keyword>
<accession>A0AAD5XFN8</accession>
<name>A0AAD5XFN8_9FUNG</name>
<dbReference type="Pfam" id="PF00063">
    <property type="entry name" value="Myosin_head"/>
    <property type="match status" value="1"/>
</dbReference>
<keyword evidence="14" id="KW-1185">Reference proteome</keyword>
<proteinExistence type="inferred from homology"/>
<dbReference type="PRINTS" id="PR00193">
    <property type="entry name" value="MYOSINHEAVY"/>
</dbReference>
<comment type="caution">
    <text evidence="13">The sequence shown here is derived from an EMBL/GenBank/DDBJ whole genome shotgun (WGS) entry which is preliminary data.</text>
</comment>
<evidence type="ECO:0000259" key="11">
    <source>
        <dbReference type="PROSITE" id="PS51126"/>
    </source>
</evidence>
<keyword evidence="6 7" id="KW-0009">Actin-binding</keyword>
<dbReference type="Gene3D" id="1.20.58.530">
    <property type="match status" value="1"/>
</dbReference>
<feature type="domain" description="Myosin motor" evidence="12">
    <location>
        <begin position="33"/>
        <end position="736"/>
    </location>
</feature>
<dbReference type="Gene3D" id="1.20.120.720">
    <property type="entry name" value="Myosin VI head, motor domain, U50 subdomain"/>
    <property type="match status" value="1"/>
</dbReference>
<evidence type="ECO:0000256" key="3">
    <source>
        <dbReference type="ARBA" id="ARBA00023054"/>
    </source>
</evidence>
<evidence type="ECO:0000256" key="10">
    <source>
        <dbReference type="SAM" id="Phobius"/>
    </source>
</evidence>
<protein>
    <submittedName>
        <fullName evidence="13">Myosin type-2 heavy chain 1</fullName>
    </submittedName>
</protein>
<dbReference type="Gene3D" id="3.40.850.10">
    <property type="entry name" value="Kinesin motor domain"/>
    <property type="match status" value="1"/>
</dbReference>
<dbReference type="SUPFAM" id="SSF52540">
    <property type="entry name" value="P-loop containing nucleoside triphosphate hydrolases"/>
    <property type="match status" value="1"/>
</dbReference>
<dbReference type="InterPro" id="IPR027417">
    <property type="entry name" value="P-loop_NTPase"/>
</dbReference>
<evidence type="ECO:0000256" key="4">
    <source>
        <dbReference type="ARBA" id="ARBA00023123"/>
    </source>
</evidence>
<dbReference type="InterPro" id="IPR000048">
    <property type="entry name" value="IQ_motif_EF-hand-BS"/>
</dbReference>
<dbReference type="SMART" id="SM00015">
    <property type="entry name" value="IQ"/>
    <property type="match status" value="3"/>
</dbReference>
<feature type="domain" description="Dilute" evidence="11">
    <location>
        <begin position="1235"/>
        <end position="1501"/>
    </location>
</feature>
<evidence type="ECO:0000256" key="6">
    <source>
        <dbReference type="ARBA" id="ARBA00023203"/>
    </source>
</evidence>
<dbReference type="GO" id="GO:0005524">
    <property type="term" value="F:ATP binding"/>
    <property type="evidence" value="ECO:0007669"/>
    <property type="project" value="UniProtKB-UniRule"/>
</dbReference>
<dbReference type="PROSITE" id="PS51456">
    <property type="entry name" value="MYOSIN_MOTOR"/>
    <property type="match status" value="1"/>
</dbReference>
<evidence type="ECO:0000256" key="9">
    <source>
        <dbReference type="SAM" id="MobiDB-lite"/>
    </source>
</evidence>
<evidence type="ECO:0000256" key="1">
    <source>
        <dbReference type="ARBA" id="ARBA00022741"/>
    </source>
</evidence>
<dbReference type="EMBL" id="JADGJH010000380">
    <property type="protein sequence ID" value="KAJ3130576.1"/>
    <property type="molecule type" value="Genomic_DNA"/>
</dbReference>
<feature type="region of interest" description="Actin-binding" evidence="7">
    <location>
        <begin position="616"/>
        <end position="638"/>
    </location>
</feature>
<keyword evidence="1 7" id="KW-0547">Nucleotide-binding</keyword>
<evidence type="ECO:0000313" key="14">
    <source>
        <dbReference type="Proteomes" id="UP001211907"/>
    </source>
</evidence>
<dbReference type="FunFam" id="1.10.10.820:FF:000001">
    <property type="entry name" value="Myosin heavy chain"/>
    <property type="match status" value="1"/>
</dbReference>
<dbReference type="GO" id="GO:0007015">
    <property type="term" value="P:actin filament organization"/>
    <property type="evidence" value="ECO:0007669"/>
    <property type="project" value="TreeGrafter"/>
</dbReference>
<dbReference type="GO" id="GO:0005737">
    <property type="term" value="C:cytoplasm"/>
    <property type="evidence" value="ECO:0007669"/>
    <property type="project" value="TreeGrafter"/>
</dbReference>
<feature type="coiled-coil region" evidence="8">
    <location>
        <begin position="841"/>
        <end position="910"/>
    </location>
</feature>
<dbReference type="GO" id="GO:0016459">
    <property type="term" value="C:myosin complex"/>
    <property type="evidence" value="ECO:0007669"/>
    <property type="project" value="UniProtKB-KW"/>
</dbReference>
<feature type="region of interest" description="Disordered" evidence="9">
    <location>
        <begin position="969"/>
        <end position="1007"/>
    </location>
</feature>